<reference evidence="2 3" key="1">
    <citation type="journal article" date="2019" name="Sci. Rep.">
        <title>Orb-weaving spider Araneus ventricosus genome elucidates the spidroin gene catalogue.</title>
        <authorList>
            <person name="Kono N."/>
            <person name="Nakamura H."/>
            <person name="Ohtoshi R."/>
            <person name="Moran D.A.P."/>
            <person name="Shinohara A."/>
            <person name="Yoshida Y."/>
            <person name="Fujiwara M."/>
            <person name="Mori M."/>
            <person name="Tomita M."/>
            <person name="Arakawa K."/>
        </authorList>
    </citation>
    <scope>NUCLEOTIDE SEQUENCE [LARGE SCALE GENOMIC DNA]</scope>
</reference>
<evidence type="ECO:0000313" key="2">
    <source>
        <dbReference type="EMBL" id="GBL89036.1"/>
    </source>
</evidence>
<dbReference type="EMBL" id="BGPR01159135">
    <property type="protein sequence ID" value="GBL89036.1"/>
    <property type="molecule type" value="Genomic_DNA"/>
</dbReference>
<sequence>AVRIHEHRAEAHAYRHGGLLEPGRSHDAHRRPAQRYHHLQQQNQESGTDMVYKLVFLKHQ</sequence>
<evidence type="ECO:0000256" key="1">
    <source>
        <dbReference type="SAM" id="MobiDB-lite"/>
    </source>
</evidence>
<accession>A0A4Y2BCM8</accession>
<name>A0A4Y2BCM8_ARAVE</name>
<organism evidence="2 3">
    <name type="scientific">Araneus ventricosus</name>
    <name type="common">Orbweaver spider</name>
    <name type="synonym">Epeira ventricosa</name>
    <dbReference type="NCBI Taxonomy" id="182803"/>
    <lineage>
        <taxon>Eukaryota</taxon>
        <taxon>Metazoa</taxon>
        <taxon>Ecdysozoa</taxon>
        <taxon>Arthropoda</taxon>
        <taxon>Chelicerata</taxon>
        <taxon>Arachnida</taxon>
        <taxon>Araneae</taxon>
        <taxon>Araneomorphae</taxon>
        <taxon>Entelegynae</taxon>
        <taxon>Araneoidea</taxon>
        <taxon>Araneidae</taxon>
        <taxon>Araneus</taxon>
    </lineage>
</organism>
<protein>
    <submittedName>
        <fullName evidence="2">Uncharacterized protein</fullName>
    </submittedName>
</protein>
<feature type="non-terminal residue" evidence="2">
    <location>
        <position position="1"/>
    </location>
</feature>
<evidence type="ECO:0000313" key="3">
    <source>
        <dbReference type="Proteomes" id="UP000499080"/>
    </source>
</evidence>
<dbReference type="AlphaFoldDB" id="A0A4Y2BCM8"/>
<gene>
    <name evidence="2" type="ORF">AVEN_157991_1</name>
</gene>
<feature type="region of interest" description="Disordered" evidence="1">
    <location>
        <begin position="1"/>
        <end position="31"/>
    </location>
</feature>
<proteinExistence type="predicted"/>
<keyword evidence="3" id="KW-1185">Reference proteome</keyword>
<comment type="caution">
    <text evidence="2">The sequence shown here is derived from an EMBL/GenBank/DDBJ whole genome shotgun (WGS) entry which is preliminary data.</text>
</comment>
<dbReference type="Proteomes" id="UP000499080">
    <property type="component" value="Unassembled WGS sequence"/>
</dbReference>